<dbReference type="Proteomes" id="UP000779900">
    <property type="component" value="Unassembled WGS sequence"/>
</dbReference>
<name>A0A938BSG0_UNCW3</name>
<organism evidence="2 3">
    <name type="scientific">candidate division WOR-3 bacterium</name>
    <dbReference type="NCBI Taxonomy" id="2052148"/>
    <lineage>
        <taxon>Bacteria</taxon>
        <taxon>Bacteria division WOR-3</taxon>
    </lineage>
</organism>
<feature type="domain" description="NodB homology" evidence="1">
    <location>
        <begin position="212"/>
        <end position="318"/>
    </location>
</feature>
<dbReference type="InterPro" id="IPR011330">
    <property type="entry name" value="Glyco_hydro/deAcase_b/a-brl"/>
</dbReference>
<dbReference type="Pfam" id="PF01522">
    <property type="entry name" value="Polysacc_deac_1"/>
    <property type="match status" value="1"/>
</dbReference>
<proteinExistence type="predicted"/>
<dbReference type="GO" id="GO:0016810">
    <property type="term" value="F:hydrolase activity, acting on carbon-nitrogen (but not peptide) bonds"/>
    <property type="evidence" value="ECO:0007669"/>
    <property type="project" value="InterPro"/>
</dbReference>
<dbReference type="InterPro" id="IPR002509">
    <property type="entry name" value="NODB_dom"/>
</dbReference>
<reference evidence="2" key="1">
    <citation type="submission" date="2019-03" db="EMBL/GenBank/DDBJ databases">
        <title>Lake Tanganyika Metagenome-Assembled Genomes (MAGs).</title>
        <authorList>
            <person name="Tran P."/>
        </authorList>
    </citation>
    <scope>NUCLEOTIDE SEQUENCE</scope>
    <source>
        <strain evidence="2">K_DeepCast_150m_m2_040</strain>
    </source>
</reference>
<sequence>MITLWSENLCWQELLKQEGISFDVGTRLAGREVIILNEKPGALHAHRLWQHIESGGRLLAGGRSAAAVWQELRPTSARLRWIAPGGDSSLFRNVGIVDTETTGSLLLEANVGVTDSGPKAVQATPAGKGYLVLLPFEVTQVLTAVASGVKQFPAKTPRFPFDKVASCSRGEVRRLVANCLRLLLEGKGLPYVHLASVPGRSGSTFAFRVDTDFGPRRDLEAVARLAERVGMKFSWFVNVGAHKAHLDLFADLARQGHDIQLHCQRHTVYPDYKRNLENFRLGKEAMAAAGIPPVGVVAPFGEWNPNLNRAFETLGFEYSSEFCLAYDDLPFRPVVGERLSQVLQVPVHPICLGRLVAARASEKQMAAYYRSVIDLQAARQEPCFLYDHPERIAQYGDLLADVIEYGKKRCGSVTTMTEYARWWQERERCKWGATVSGKTLQLTTRKDYSNISVGVEQDKRSVTLPAVSSEYNLSELKWRPMPEPIPFDPNALLARKPSLLLQAKSLHRQVRKNLQGHRG</sequence>
<dbReference type="EMBL" id="VGIR01000007">
    <property type="protein sequence ID" value="MBM3330629.1"/>
    <property type="molecule type" value="Genomic_DNA"/>
</dbReference>
<dbReference type="Gene3D" id="3.20.20.370">
    <property type="entry name" value="Glycoside hydrolase/deacetylase"/>
    <property type="match status" value="1"/>
</dbReference>
<evidence type="ECO:0000313" key="3">
    <source>
        <dbReference type="Proteomes" id="UP000779900"/>
    </source>
</evidence>
<accession>A0A938BSG0</accession>
<gene>
    <name evidence="2" type="ORF">FJY68_02105</name>
</gene>
<evidence type="ECO:0000313" key="2">
    <source>
        <dbReference type="EMBL" id="MBM3330629.1"/>
    </source>
</evidence>
<dbReference type="AlphaFoldDB" id="A0A938BSG0"/>
<comment type="caution">
    <text evidence="2">The sequence shown here is derived from an EMBL/GenBank/DDBJ whole genome shotgun (WGS) entry which is preliminary data.</text>
</comment>
<evidence type="ECO:0000259" key="1">
    <source>
        <dbReference type="Pfam" id="PF01522"/>
    </source>
</evidence>
<protein>
    <recommendedName>
        <fullName evidence="1">NodB homology domain-containing protein</fullName>
    </recommendedName>
</protein>
<dbReference type="SUPFAM" id="SSF88713">
    <property type="entry name" value="Glycoside hydrolase/deacetylase"/>
    <property type="match status" value="1"/>
</dbReference>
<dbReference type="GO" id="GO:0005975">
    <property type="term" value="P:carbohydrate metabolic process"/>
    <property type="evidence" value="ECO:0007669"/>
    <property type="project" value="InterPro"/>
</dbReference>